<accession>A0ABD5WZ49</accession>
<reference evidence="2 3" key="1">
    <citation type="journal article" date="2019" name="Int. J. Syst. Evol. Microbiol.">
        <title>The Global Catalogue of Microorganisms (GCM) 10K type strain sequencing project: providing services to taxonomists for standard genome sequencing and annotation.</title>
        <authorList>
            <consortium name="The Broad Institute Genomics Platform"/>
            <consortium name="The Broad Institute Genome Sequencing Center for Infectious Disease"/>
            <person name="Wu L."/>
            <person name="Ma J."/>
        </authorList>
    </citation>
    <scope>NUCLEOTIDE SEQUENCE [LARGE SCALE GENOMIC DNA]</scope>
    <source>
        <strain evidence="2 3">DT55</strain>
    </source>
</reference>
<evidence type="ECO:0000256" key="1">
    <source>
        <dbReference type="SAM" id="MobiDB-lite"/>
    </source>
</evidence>
<keyword evidence="3" id="KW-1185">Reference proteome</keyword>
<name>A0ABD5WZ49_9EURY</name>
<gene>
    <name evidence="2" type="ORF">ACFQKD_15495</name>
</gene>
<dbReference type="AlphaFoldDB" id="A0ABD5WZ49"/>
<dbReference type="GeneID" id="79270356"/>
<sequence length="194" mass="20968">MSADRDAAVSAAAGDADSDQTDPAADGAPTDSEAFESGVEVEVHAHFGMTGSFPLRIAETFFASDGVHVAEYGAITPMFGIGARKHRREAAAMRQLLEQYGIDEVLARADAVTWLSYESLDRVVVSDGGRFGNPRLGIYAVDETAKAYRIHAEEFDPDDFVAELSPVADREGFTVEREAGLGYRPAESLRRFFG</sequence>
<feature type="region of interest" description="Disordered" evidence="1">
    <location>
        <begin position="1"/>
        <end position="34"/>
    </location>
</feature>
<evidence type="ECO:0000313" key="3">
    <source>
        <dbReference type="Proteomes" id="UP001596388"/>
    </source>
</evidence>
<organism evidence="2 3">
    <name type="scientific">Halobaculum marinum</name>
    <dbReference type="NCBI Taxonomy" id="3031996"/>
    <lineage>
        <taxon>Archaea</taxon>
        <taxon>Methanobacteriati</taxon>
        <taxon>Methanobacteriota</taxon>
        <taxon>Stenosarchaea group</taxon>
        <taxon>Halobacteria</taxon>
        <taxon>Halobacteriales</taxon>
        <taxon>Haloferacaceae</taxon>
        <taxon>Halobaculum</taxon>
    </lineage>
</organism>
<comment type="caution">
    <text evidence="2">The sequence shown here is derived from an EMBL/GenBank/DDBJ whole genome shotgun (WGS) entry which is preliminary data.</text>
</comment>
<protein>
    <submittedName>
        <fullName evidence="2">Uncharacterized protein</fullName>
    </submittedName>
</protein>
<dbReference type="Proteomes" id="UP001596388">
    <property type="component" value="Unassembled WGS sequence"/>
</dbReference>
<proteinExistence type="predicted"/>
<dbReference type="EMBL" id="JBHTAG010000003">
    <property type="protein sequence ID" value="MFC7098710.1"/>
    <property type="molecule type" value="Genomic_DNA"/>
</dbReference>
<evidence type="ECO:0000313" key="2">
    <source>
        <dbReference type="EMBL" id="MFC7098710.1"/>
    </source>
</evidence>
<dbReference type="RefSeq" id="WP_276236745.1">
    <property type="nucleotide sequence ID" value="NZ_CP119989.1"/>
</dbReference>